<evidence type="ECO:0000313" key="6">
    <source>
        <dbReference type="WBParaSite" id="SSLN_0000640801-mRNA-1"/>
    </source>
</evidence>
<protein>
    <submittedName>
        <fullName evidence="6">C2H2-type domain-containing protein</fullName>
    </submittedName>
</protein>
<dbReference type="GO" id="GO:0008270">
    <property type="term" value="F:zinc ion binding"/>
    <property type="evidence" value="ECO:0007669"/>
    <property type="project" value="UniProtKB-KW"/>
</dbReference>
<evidence type="ECO:0000256" key="2">
    <source>
        <dbReference type="SAM" id="MobiDB-lite"/>
    </source>
</evidence>
<dbReference type="PROSITE" id="PS00028">
    <property type="entry name" value="ZINC_FINGER_C2H2_1"/>
    <property type="match status" value="1"/>
</dbReference>
<proteinExistence type="predicted"/>
<dbReference type="AlphaFoldDB" id="A0A183SPR3"/>
<gene>
    <name evidence="4" type="ORF">SSLN_LOCUS6211</name>
</gene>
<keyword evidence="5" id="KW-1185">Reference proteome</keyword>
<evidence type="ECO:0000313" key="4">
    <source>
        <dbReference type="EMBL" id="VDL92596.1"/>
    </source>
</evidence>
<evidence type="ECO:0000259" key="3">
    <source>
        <dbReference type="PROSITE" id="PS50157"/>
    </source>
</evidence>
<reference evidence="6" key="1">
    <citation type="submission" date="2016-06" db="UniProtKB">
        <authorList>
            <consortium name="WormBaseParasite"/>
        </authorList>
    </citation>
    <scope>IDENTIFICATION</scope>
</reference>
<dbReference type="WBParaSite" id="SSLN_0000640801-mRNA-1">
    <property type="protein sequence ID" value="SSLN_0000640801-mRNA-1"/>
    <property type="gene ID" value="SSLN_0000640801"/>
</dbReference>
<dbReference type="PROSITE" id="PS50157">
    <property type="entry name" value="ZINC_FINGER_C2H2_2"/>
    <property type="match status" value="1"/>
</dbReference>
<dbReference type="InterPro" id="IPR013087">
    <property type="entry name" value="Znf_C2H2_type"/>
</dbReference>
<evidence type="ECO:0000313" key="5">
    <source>
        <dbReference type="Proteomes" id="UP000275846"/>
    </source>
</evidence>
<keyword evidence="1" id="KW-0862">Zinc</keyword>
<accession>A0A183SPR3</accession>
<feature type="domain" description="C2H2-type" evidence="3">
    <location>
        <begin position="218"/>
        <end position="240"/>
    </location>
</feature>
<dbReference type="EMBL" id="UYSU01033595">
    <property type="protein sequence ID" value="VDL92596.1"/>
    <property type="molecule type" value="Genomic_DNA"/>
</dbReference>
<evidence type="ECO:0000256" key="1">
    <source>
        <dbReference type="PROSITE-ProRule" id="PRU00042"/>
    </source>
</evidence>
<keyword evidence="1" id="KW-0479">Metal-binding</keyword>
<organism evidence="6">
    <name type="scientific">Schistocephalus solidus</name>
    <name type="common">Tapeworm</name>
    <dbReference type="NCBI Taxonomy" id="70667"/>
    <lineage>
        <taxon>Eukaryota</taxon>
        <taxon>Metazoa</taxon>
        <taxon>Spiralia</taxon>
        <taxon>Lophotrochozoa</taxon>
        <taxon>Platyhelminthes</taxon>
        <taxon>Cestoda</taxon>
        <taxon>Eucestoda</taxon>
        <taxon>Diphyllobothriidea</taxon>
        <taxon>Diphyllobothriidae</taxon>
        <taxon>Schistocephalus</taxon>
    </lineage>
</organism>
<keyword evidence="1" id="KW-0863">Zinc-finger</keyword>
<sequence>MRPKGPPPQQETSGVVYWNWYSCVQGQKRRFKDTEEISEATANQPGDLGGPRPGYTGIEKSREDWRSNVKTGATEANRIAAAKVKIAARKSPAPRTNTADARPFLHVHAVNAPSARESACSNIFERNGPIICQLQLLRQILPTLLRTPLPSLLESIPLLPTPHSPAPPPPSPPSAMGTLSYTVLNATRIGLIGHLRIHRTETGEPVPGAPTHSRDLRLHCLHCPRTFTHRMGLFGHMRIHESGIHCHVDNTDTPSTHAAPATPTTINDIP</sequence>
<feature type="region of interest" description="Disordered" evidence="2">
    <location>
        <begin position="32"/>
        <end position="52"/>
    </location>
</feature>
<name>A0A183SPR3_SCHSO</name>
<dbReference type="Proteomes" id="UP000275846">
    <property type="component" value="Unassembled WGS sequence"/>
</dbReference>
<reference evidence="4 5" key="2">
    <citation type="submission" date="2018-11" db="EMBL/GenBank/DDBJ databases">
        <authorList>
            <consortium name="Pathogen Informatics"/>
        </authorList>
    </citation>
    <scope>NUCLEOTIDE SEQUENCE [LARGE SCALE GENOMIC DNA]</scope>
    <source>
        <strain evidence="4 5">NST_G2</strain>
    </source>
</reference>